<evidence type="ECO:0000313" key="2">
    <source>
        <dbReference type="Proteomes" id="UP000297245"/>
    </source>
</evidence>
<accession>A0A4S8KPS7</accession>
<evidence type="ECO:0000313" key="1">
    <source>
        <dbReference type="EMBL" id="THU77714.1"/>
    </source>
</evidence>
<name>A0A4S8KPS7_DENBC</name>
<organism evidence="1 2">
    <name type="scientific">Dendrothele bispora (strain CBS 962.96)</name>
    <dbReference type="NCBI Taxonomy" id="1314807"/>
    <lineage>
        <taxon>Eukaryota</taxon>
        <taxon>Fungi</taxon>
        <taxon>Dikarya</taxon>
        <taxon>Basidiomycota</taxon>
        <taxon>Agaricomycotina</taxon>
        <taxon>Agaricomycetes</taxon>
        <taxon>Agaricomycetidae</taxon>
        <taxon>Agaricales</taxon>
        <taxon>Agaricales incertae sedis</taxon>
        <taxon>Dendrothele</taxon>
    </lineage>
</organism>
<dbReference type="OrthoDB" id="2682806at2759"/>
<dbReference type="Proteomes" id="UP000297245">
    <property type="component" value="Unassembled WGS sequence"/>
</dbReference>
<gene>
    <name evidence="1" type="ORF">K435DRAFT_701781</name>
</gene>
<keyword evidence="2" id="KW-1185">Reference proteome</keyword>
<reference evidence="1 2" key="1">
    <citation type="journal article" date="2019" name="Nat. Ecol. Evol.">
        <title>Megaphylogeny resolves global patterns of mushroom evolution.</title>
        <authorList>
            <person name="Varga T."/>
            <person name="Krizsan K."/>
            <person name="Foldi C."/>
            <person name="Dima B."/>
            <person name="Sanchez-Garcia M."/>
            <person name="Sanchez-Ramirez S."/>
            <person name="Szollosi G.J."/>
            <person name="Szarkandi J.G."/>
            <person name="Papp V."/>
            <person name="Albert L."/>
            <person name="Andreopoulos W."/>
            <person name="Angelini C."/>
            <person name="Antonin V."/>
            <person name="Barry K.W."/>
            <person name="Bougher N.L."/>
            <person name="Buchanan P."/>
            <person name="Buyck B."/>
            <person name="Bense V."/>
            <person name="Catcheside P."/>
            <person name="Chovatia M."/>
            <person name="Cooper J."/>
            <person name="Damon W."/>
            <person name="Desjardin D."/>
            <person name="Finy P."/>
            <person name="Geml J."/>
            <person name="Haridas S."/>
            <person name="Hughes K."/>
            <person name="Justo A."/>
            <person name="Karasinski D."/>
            <person name="Kautmanova I."/>
            <person name="Kiss B."/>
            <person name="Kocsube S."/>
            <person name="Kotiranta H."/>
            <person name="LaButti K.M."/>
            <person name="Lechner B.E."/>
            <person name="Liimatainen K."/>
            <person name="Lipzen A."/>
            <person name="Lukacs Z."/>
            <person name="Mihaltcheva S."/>
            <person name="Morgado L.N."/>
            <person name="Niskanen T."/>
            <person name="Noordeloos M.E."/>
            <person name="Ohm R.A."/>
            <person name="Ortiz-Santana B."/>
            <person name="Ovrebo C."/>
            <person name="Racz N."/>
            <person name="Riley R."/>
            <person name="Savchenko A."/>
            <person name="Shiryaev A."/>
            <person name="Soop K."/>
            <person name="Spirin V."/>
            <person name="Szebenyi C."/>
            <person name="Tomsovsky M."/>
            <person name="Tulloss R.E."/>
            <person name="Uehling J."/>
            <person name="Grigoriev I.V."/>
            <person name="Vagvolgyi C."/>
            <person name="Papp T."/>
            <person name="Martin F.M."/>
            <person name="Miettinen O."/>
            <person name="Hibbett D.S."/>
            <person name="Nagy L.G."/>
        </authorList>
    </citation>
    <scope>NUCLEOTIDE SEQUENCE [LARGE SCALE GENOMIC DNA]</scope>
    <source>
        <strain evidence="1 2">CBS 962.96</strain>
    </source>
</reference>
<proteinExistence type="predicted"/>
<protein>
    <recommendedName>
        <fullName evidence="3">CxC2-like cysteine cluster KDZ transposase-associated domain-containing protein</fullName>
    </recommendedName>
</protein>
<dbReference type="EMBL" id="ML180356">
    <property type="protein sequence ID" value="THU77714.1"/>
    <property type="molecule type" value="Genomic_DNA"/>
</dbReference>
<evidence type="ECO:0008006" key="3">
    <source>
        <dbReference type="Google" id="ProtNLM"/>
    </source>
</evidence>
<sequence>DLYLSELLRLDGRHYSIPQTTCPDCSTPFISLSYRCLGYEDSRLYCKACLLKNHAQIPFRKIQWNGSFFCHDTLHDLGFVLLLGHPTGQICPCASLAPRKLVALDVTGIHML</sequence>
<dbReference type="AlphaFoldDB" id="A0A4S8KPS7"/>
<feature type="non-terminal residue" evidence="1">
    <location>
        <position position="1"/>
    </location>
</feature>